<organism evidence="5">
    <name type="scientific">uncultured delta proteobacterium</name>
    <dbReference type="NCBI Taxonomy" id="34034"/>
    <lineage>
        <taxon>Bacteria</taxon>
        <taxon>Deltaproteobacteria</taxon>
        <taxon>environmental samples</taxon>
    </lineage>
</organism>
<dbReference type="EMBL" id="FLUQ01000002">
    <property type="protein sequence ID" value="SBW03752.1"/>
    <property type="molecule type" value="Genomic_DNA"/>
</dbReference>
<dbReference type="GO" id="GO:0051536">
    <property type="term" value="F:iron-sulfur cluster binding"/>
    <property type="evidence" value="ECO:0007669"/>
    <property type="project" value="UniProtKB-KW"/>
</dbReference>
<dbReference type="PANTHER" id="PTHR11228">
    <property type="entry name" value="RADICAL SAM DOMAIN PROTEIN"/>
    <property type="match status" value="1"/>
</dbReference>
<evidence type="ECO:0000313" key="5">
    <source>
        <dbReference type="EMBL" id="SBW03752.1"/>
    </source>
</evidence>
<dbReference type="SFLD" id="SFLDS00029">
    <property type="entry name" value="Radical_SAM"/>
    <property type="match status" value="1"/>
</dbReference>
<dbReference type="GO" id="GO:0046872">
    <property type="term" value="F:metal ion binding"/>
    <property type="evidence" value="ECO:0007669"/>
    <property type="project" value="UniProtKB-KW"/>
</dbReference>
<keyword evidence="4" id="KW-0411">Iron-sulfur</keyword>
<protein>
    <recommendedName>
        <fullName evidence="6">Radical SAM domain protein</fullName>
    </recommendedName>
</protein>
<sequence>MPRMHSNRVIKWFEVHIAEHCNLNCVSCLHFSSLAGKEFLNLETFIHDLSHISRLDGEQLQGINLLGGEPLLHKGITDFFKAAHDIFPHIYMRCITNGILLDTMPESFWRECRDHNVTITISSYPVRLPLRSIVRKCTDFNVNLEYRQIIAKKAIAYGDQVEVGRFSKFPLDLQGSQDPVRTWNSCPMQCFQLHRGKIFQCCTAAYIEFFNKEFGTKLELTDRDYVDLRTAQSPREVSEYLSRPMDFCRYCAIEKIDNNIVWRRTKKEIEEWT</sequence>
<evidence type="ECO:0000256" key="4">
    <source>
        <dbReference type="ARBA" id="ARBA00023014"/>
    </source>
</evidence>
<dbReference type="CDD" id="cd01335">
    <property type="entry name" value="Radical_SAM"/>
    <property type="match status" value="1"/>
</dbReference>
<dbReference type="Gene3D" id="3.20.20.70">
    <property type="entry name" value="Aldolase class I"/>
    <property type="match status" value="1"/>
</dbReference>
<dbReference type="InterPro" id="IPR050377">
    <property type="entry name" value="Radical_SAM_PqqE_MftC-like"/>
</dbReference>
<dbReference type="SUPFAM" id="SSF102114">
    <property type="entry name" value="Radical SAM enzymes"/>
    <property type="match status" value="1"/>
</dbReference>
<proteinExistence type="predicted"/>
<name>A0A212JWM4_9DELT</name>
<accession>A0A212JWM4</accession>
<keyword evidence="3" id="KW-0408">Iron</keyword>
<dbReference type="AlphaFoldDB" id="A0A212JWM4"/>
<dbReference type="PANTHER" id="PTHR11228:SF7">
    <property type="entry name" value="PQQA PEPTIDE CYCLASE"/>
    <property type="match status" value="1"/>
</dbReference>
<dbReference type="InterPro" id="IPR007197">
    <property type="entry name" value="rSAM"/>
</dbReference>
<keyword evidence="2" id="KW-0479">Metal-binding</keyword>
<gene>
    <name evidence="5" type="ORF">KL86DPRO_20197</name>
</gene>
<evidence type="ECO:0008006" key="6">
    <source>
        <dbReference type="Google" id="ProtNLM"/>
    </source>
</evidence>
<keyword evidence="1" id="KW-0949">S-adenosyl-L-methionine</keyword>
<reference evidence="5" key="1">
    <citation type="submission" date="2016-04" db="EMBL/GenBank/DDBJ databases">
        <authorList>
            <person name="Evans L.H."/>
            <person name="Alamgir A."/>
            <person name="Owens N."/>
            <person name="Weber N.D."/>
            <person name="Virtaneva K."/>
            <person name="Barbian K."/>
            <person name="Babar A."/>
            <person name="Rosenke K."/>
        </authorList>
    </citation>
    <scope>NUCLEOTIDE SEQUENCE</scope>
    <source>
        <strain evidence="5">86</strain>
    </source>
</reference>
<dbReference type="GO" id="GO:0003824">
    <property type="term" value="F:catalytic activity"/>
    <property type="evidence" value="ECO:0007669"/>
    <property type="project" value="InterPro"/>
</dbReference>
<evidence type="ECO:0000256" key="2">
    <source>
        <dbReference type="ARBA" id="ARBA00022723"/>
    </source>
</evidence>
<dbReference type="InterPro" id="IPR058240">
    <property type="entry name" value="rSAM_sf"/>
</dbReference>
<evidence type="ECO:0000256" key="3">
    <source>
        <dbReference type="ARBA" id="ARBA00023004"/>
    </source>
</evidence>
<evidence type="ECO:0000256" key="1">
    <source>
        <dbReference type="ARBA" id="ARBA00022691"/>
    </source>
</evidence>
<dbReference type="InterPro" id="IPR013785">
    <property type="entry name" value="Aldolase_TIM"/>
</dbReference>